<evidence type="ECO:0008006" key="5">
    <source>
        <dbReference type="Google" id="ProtNLM"/>
    </source>
</evidence>
<dbReference type="AlphaFoldDB" id="A0A3S1AT69"/>
<dbReference type="PANTHER" id="PTHR23516:SF23">
    <property type="entry name" value="MOLYBDATE-ANION TRANSPORTER"/>
    <property type="match status" value="1"/>
</dbReference>
<feature type="transmembrane region" description="Helical" evidence="1">
    <location>
        <begin position="290"/>
        <end position="308"/>
    </location>
</feature>
<reference evidence="3 4" key="1">
    <citation type="submission" date="2019-01" db="EMBL/GenBank/DDBJ databases">
        <title>A draft genome assembly of the solar-powered sea slug Elysia chlorotica.</title>
        <authorList>
            <person name="Cai H."/>
            <person name="Li Q."/>
            <person name="Fang X."/>
            <person name="Li J."/>
            <person name="Curtis N.E."/>
            <person name="Altenburger A."/>
            <person name="Shibata T."/>
            <person name="Feng M."/>
            <person name="Maeda T."/>
            <person name="Schwartz J.A."/>
            <person name="Shigenobu S."/>
            <person name="Lundholm N."/>
            <person name="Nishiyama T."/>
            <person name="Yang H."/>
            <person name="Hasebe M."/>
            <person name="Li S."/>
            <person name="Pierce S.K."/>
            <person name="Wang J."/>
        </authorList>
    </citation>
    <scope>NUCLEOTIDE SEQUENCE [LARGE SCALE GENOMIC DNA]</scope>
    <source>
        <strain evidence="3">EC2010</strain>
        <tissue evidence="3">Whole organism of an adult</tissue>
    </source>
</reference>
<feature type="signal peptide" evidence="2">
    <location>
        <begin position="1"/>
        <end position="25"/>
    </location>
</feature>
<keyword evidence="1" id="KW-0812">Transmembrane</keyword>
<organism evidence="3 4">
    <name type="scientific">Elysia chlorotica</name>
    <name type="common">Eastern emerald elysia</name>
    <name type="synonym">Sea slug</name>
    <dbReference type="NCBI Taxonomy" id="188477"/>
    <lineage>
        <taxon>Eukaryota</taxon>
        <taxon>Metazoa</taxon>
        <taxon>Spiralia</taxon>
        <taxon>Lophotrochozoa</taxon>
        <taxon>Mollusca</taxon>
        <taxon>Gastropoda</taxon>
        <taxon>Heterobranchia</taxon>
        <taxon>Euthyneura</taxon>
        <taxon>Panpulmonata</taxon>
        <taxon>Sacoglossa</taxon>
        <taxon>Placobranchoidea</taxon>
        <taxon>Plakobranchidae</taxon>
        <taxon>Elysia</taxon>
    </lineage>
</organism>
<dbReference type="Gene3D" id="1.20.1250.20">
    <property type="entry name" value="MFS general substrate transporter like domains"/>
    <property type="match status" value="1"/>
</dbReference>
<dbReference type="Pfam" id="PF05631">
    <property type="entry name" value="MFS_5"/>
    <property type="match status" value="1"/>
</dbReference>
<dbReference type="EMBL" id="RQTK01001212">
    <property type="protein sequence ID" value="RUS71434.1"/>
    <property type="molecule type" value="Genomic_DNA"/>
</dbReference>
<evidence type="ECO:0000313" key="3">
    <source>
        <dbReference type="EMBL" id="RUS71434.1"/>
    </source>
</evidence>
<evidence type="ECO:0000313" key="4">
    <source>
        <dbReference type="Proteomes" id="UP000271974"/>
    </source>
</evidence>
<feature type="transmembrane region" description="Helical" evidence="1">
    <location>
        <begin position="164"/>
        <end position="184"/>
    </location>
</feature>
<evidence type="ECO:0000256" key="2">
    <source>
        <dbReference type="SAM" id="SignalP"/>
    </source>
</evidence>
<keyword evidence="2" id="KW-0732">Signal</keyword>
<feature type="transmembrane region" description="Helical" evidence="1">
    <location>
        <begin position="191"/>
        <end position="215"/>
    </location>
</feature>
<name>A0A3S1AT69_ELYCH</name>
<feature type="transmembrane region" description="Helical" evidence="1">
    <location>
        <begin position="381"/>
        <end position="398"/>
    </location>
</feature>
<dbReference type="OrthoDB" id="263957at2759"/>
<comment type="caution">
    <text evidence="3">The sequence shown here is derived from an EMBL/GenBank/DDBJ whole genome shotgun (WGS) entry which is preliminary data.</text>
</comment>
<feature type="transmembrane region" description="Helical" evidence="1">
    <location>
        <begin position="320"/>
        <end position="337"/>
    </location>
</feature>
<dbReference type="SUPFAM" id="SSF103473">
    <property type="entry name" value="MFS general substrate transporter"/>
    <property type="match status" value="1"/>
</dbReference>
<dbReference type="Proteomes" id="UP000271974">
    <property type="component" value="Unassembled WGS sequence"/>
</dbReference>
<keyword evidence="4" id="KW-1185">Reference proteome</keyword>
<proteinExistence type="predicted"/>
<keyword evidence="1" id="KW-0472">Membrane</keyword>
<feature type="chain" id="PRO_5018669264" description="Major facilitator superfamily (MFS) profile domain-containing protein" evidence="2">
    <location>
        <begin position="26"/>
        <end position="468"/>
    </location>
</feature>
<dbReference type="STRING" id="188477.A0A3S1AT69"/>
<accession>A0A3S1AT69</accession>
<dbReference type="InterPro" id="IPR036259">
    <property type="entry name" value="MFS_trans_sf"/>
</dbReference>
<dbReference type="PANTHER" id="PTHR23516">
    <property type="entry name" value="SAM (S-ADENOSYL METHIONINE) TRANSPORTER"/>
    <property type="match status" value="1"/>
</dbReference>
<protein>
    <recommendedName>
        <fullName evidence="5">Major facilitator superfamily (MFS) profile domain-containing protein</fullName>
    </recommendedName>
</protein>
<dbReference type="GO" id="GO:0016020">
    <property type="term" value="C:membrane"/>
    <property type="evidence" value="ECO:0007669"/>
    <property type="project" value="InterPro"/>
</dbReference>
<feature type="transmembrane region" description="Helical" evidence="1">
    <location>
        <begin position="404"/>
        <end position="423"/>
    </location>
</feature>
<sequence>MDIFLGGFYVLVALCALLHLGTRVAVPPTTDASFNAFQRTYLTVYLLAMAGDWLQGPHVYALYENYGMSTEQIDLLFVAGFGSSMIFGTIVGSIADRYGRRTNCIMYGVLYGLTCLTKHSSSFYVLMVGRLLGGIATSILYSAFESWLVFEHHKRGFDSNLLGNIFSLGVLGNSMVAIGAGLVAQKFADTFGFVAPFDVSLLTLILMMALIVMTWSENYGDKTSSFSHSFGTALKAIRSDPKVLCLGLIQSLFEGAMYCFVLEWTPSLSIIYKNDSSTGSIKEEHTDIPHGHIFAAFMVSLMIGSSLFKLLSKMAPVESFMRFVLFAAAISLTTPIFYPGNQLYIFIGFLMFETCVGIFWPSMGTMRGKYIAEETRATTMNIFRIPLNLIVIIILLQHLELDTIFQFCTVLLLIAVLCQHWLYTLCEGTPKASPIHSETKVVRSSSVLESQRLTKTSRLEQAEEEQFV</sequence>
<dbReference type="InterPro" id="IPR008509">
    <property type="entry name" value="MOT2/MFSD5"/>
</dbReference>
<feature type="transmembrane region" description="Helical" evidence="1">
    <location>
        <begin position="41"/>
        <end position="63"/>
    </location>
</feature>
<dbReference type="CDD" id="cd17487">
    <property type="entry name" value="MFS_MFSD5_like"/>
    <property type="match status" value="1"/>
</dbReference>
<evidence type="ECO:0000256" key="1">
    <source>
        <dbReference type="SAM" id="Phobius"/>
    </source>
</evidence>
<feature type="transmembrane region" description="Helical" evidence="1">
    <location>
        <begin position="75"/>
        <end position="94"/>
    </location>
</feature>
<keyword evidence="1" id="KW-1133">Transmembrane helix</keyword>
<feature type="transmembrane region" description="Helical" evidence="1">
    <location>
        <begin position="123"/>
        <end position="144"/>
    </location>
</feature>
<dbReference type="GO" id="GO:0015098">
    <property type="term" value="F:molybdate ion transmembrane transporter activity"/>
    <property type="evidence" value="ECO:0007669"/>
    <property type="project" value="InterPro"/>
</dbReference>
<gene>
    <name evidence="3" type="ORF">EGW08_020804</name>
</gene>
<feature type="transmembrane region" description="Helical" evidence="1">
    <location>
        <begin position="343"/>
        <end position="360"/>
    </location>
</feature>